<dbReference type="InterPro" id="IPR020904">
    <property type="entry name" value="Sc_DH/Rdtase_CS"/>
</dbReference>
<dbReference type="OrthoDB" id="3178062at2"/>
<comment type="similarity">
    <text evidence="1 3">Belongs to the short-chain dehydrogenases/reductases (SDR) family.</text>
</comment>
<dbReference type="EMBL" id="FORP01000001">
    <property type="protein sequence ID" value="SFI78733.1"/>
    <property type="molecule type" value="Genomic_DNA"/>
</dbReference>
<dbReference type="Proteomes" id="UP000199025">
    <property type="component" value="Unassembled WGS sequence"/>
</dbReference>
<protein>
    <submittedName>
        <fullName evidence="5">Short-chain dehydrogenase</fullName>
    </submittedName>
</protein>
<dbReference type="AlphaFoldDB" id="A0A1I3L1X1"/>
<dbReference type="PRINTS" id="PR00080">
    <property type="entry name" value="SDRFAMILY"/>
</dbReference>
<evidence type="ECO:0000259" key="4">
    <source>
        <dbReference type="SMART" id="SM00822"/>
    </source>
</evidence>
<dbReference type="CDD" id="cd05374">
    <property type="entry name" value="17beta-HSD-like_SDR_c"/>
    <property type="match status" value="1"/>
</dbReference>
<feature type="domain" description="Ketoreductase" evidence="4">
    <location>
        <begin position="4"/>
        <end position="167"/>
    </location>
</feature>
<evidence type="ECO:0000256" key="1">
    <source>
        <dbReference type="ARBA" id="ARBA00006484"/>
    </source>
</evidence>
<keyword evidence="2" id="KW-0560">Oxidoreductase</keyword>
<dbReference type="RefSeq" id="WP_091504229.1">
    <property type="nucleotide sequence ID" value="NZ_FORP01000001.1"/>
</dbReference>
<sequence length="251" mass="26398">MGKRVWLVTGASGGLGSALVRAVRAAGDEVFAISRKSVDISDPEQVRRAVAGAVTAVGRIDVVVNNAGYAAAGAFEELSDSALREQFEVNFFAAANVLRATLPYLRAARSGHIVQISSLAGQIGAPGMSAYTASKHALEGLSVSLAEELAPFGIQVSIVEPGAVNTGFRRSWAERERPGTIADYDDLAARLGRMGRDARRPTEPEEVAAAIIALVGLPQPPLRLTVGTDATAGIRAARIRQLADLETRWIA</sequence>
<reference evidence="5 6" key="1">
    <citation type="submission" date="2016-10" db="EMBL/GenBank/DDBJ databases">
        <authorList>
            <person name="de Groot N.N."/>
        </authorList>
    </citation>
    <scope>NUCLEOTIDE SEQUENCE [LARGE SCALE GENOMIC DNA]</scope>
    <source>
        <strain evidence="5 6">DSM 44468</strain>
    </source>
</reference>
<dbReference type="Gene3D" id="3.40.50.720">
    <property type="entry name" value="NAD(P)-binding Rossmann-like Domain"/>
    <property type="match status" value="1"/>
</dbReference>
<proteinExistence type="inferred from homology"/>
<dbReference type="InterPro" id="IPR002347">
    <property type="entry name" value="SDR_fam"/>
</dbReference>
<dbReference type="PRINTS" id="PR00081">
    <property type="entry name" value="GDHRDH"/>
</dbReference>
<accession>A0A1I3L1X1</accession>
<evidence type="ECO:0000256" key="2">
    <source>
        <dbReference type="ARBA" id="ARBA00023002"/>
    </source>
</evidence>
<evidence type="ECO:0000313" key="6">
    <source>
        <dbReference type="Proteomes" id="UP000199025"/>
    </source>
</evidence>
<dbReference type="InterPro" id="IPR057326">
    <property type="entry name" value="KR_dom"/>
</dbReference>
<keyword evidence="6" id="KW-1185">Reference proteome</keyword>
<dbReference type="GO" id="GO:0016491">
    <property type="term" value="F:oxidoreductase activity"/>
    <property type="evidence" value="ECO:0007669"/>
    <property type="project" value="UniProtKB-KW"/>
</dbReference>
<dbReference type="PROSITE" id="PS00061">
    <property type="entry name" value="ADH_SHORT"/>
    <property type="match status" value="1"/>
</dbReference>
<evidence type="ECO:0000256" key="3">
    <source>
        <dbReference type="RuleBase" id="RU000363"/>
    </source>
</evidence>
<dbReference type="PANTHER" id="PTHR43976">
    <property type="entry name" value="SHORT CHAIN DEHYDROGENASE"/>
    <property type="match status" value="1"/>
</dbReference>
<dbReference type="InterPro" id="IPR051911">
    <property type="entry name" value="SDR_oxidoreductase"/>
</dbReference>
<dbReference type="STRING" id="115433.SAMN05421835_101785"/>
<gene>
    <name evidence="5" type="ORF">SAMN05421835_101785</name>
</gene>
<name>A0A1I3L1X1_9PSEU</name>
<dbReference type="InterPro" id="IPR036291">
    <property type="entry name" value="NAD(P)-bd_dom_sf"/>
</dbReference>
<dbReference type="SUPFAM" id="SSF51735">
    <property type="entry name" value="NAD(P)-binding Rossmann-fold domains"/>
    <property type="match status" value="1"/>
</dbReference>
<dbReference type="SMART" id="SM00822">
    <property type="entry name" value="PKS_KR"/>
    <property type="match status" value="1"/>
</dbReference>
<evidence type="ECO:0000313" key="5">
    <source>
        <dbReference type="EMBL" id="SFI78733.1"/>
    </source>
</evidence>
<organism evidence="5 6">
    <name type="scientific">Amycolatopsis sacchari</name>
    <dbReference type="NCBI Taxonomy" id="115433"/>
    <lineage>
        <taxon>Bacteria</taxon>
        <taxon>Bacillati</taxon>
        <taxon>Actinomycetota</taxon>
        <taxon>Actinomycetes</taxon>
        <taxon>Pseudonocardiales</taxon>
        <taxon>Pseudonocardiaceae</taxon>
        <taxon>Amycolatopsis</taxon>
    </lineage>
</organism>
<dbReference type="PANTHER" id="PTHR43976:SF16">
    <property type="entry name" value="SHORT-CHAIN DEHYDROGENASE_REDUCTASE FAMILY PROTEIN"/>
    <property type="match status" value="1"/>
</dbReference>
<dbReference type="Pfam" id="PF00106">
    <property type="entry name" value="adh_short"/>
    <property type="match status" value="1"/>
</dbReference>